<feature type="compositionally biased region" description="Basic and acidic residues" evidence="3">
    <location>
        <begin position="1058"/>
        <end position="1070"/>
    </location>
</feature>
<dbReference type="PANTHER" id="PTHR22902">
    <property type="entry name" value="SESQUIPEDALIAN"/>
    <property type="match status" value="1"/>
</dbReference>
<gene>
    <name evidence="5" type="ORF">TeGR_g10808</name>
</gene>
<feature type="compositionally biased region" description="Acidic residues" evidence="3">
    <location>
        <begin position="1107"/>
        <end position="1120"/>
    </location>
</feature>
<dbReference type="InterPro" id="IPR001849">
    <property type="entry name" value="PH_domain"/>
</dbReference>
<comment type="similarity">
    <text evidence="1">Belongs to the SEC6 family.</text>
</comment>
<feature type="compositionally biased region" description="Basic and acidic residues" evidence="3">
    <location>
        <begin position="1013"/>
        <end position="1024"/>
    </location>
</feature>
<evidence type="ECO:0000259" key="4">
    <source>
        <dbReference type="PROSITE" id="PS50003"/>
    </source>
</evidence>
<dbReference type="SUPFAM" id="SSF50729">
    <property type="entry name" value="PH domain-like"/>
    <property type="match status" value="2"/>
</dbReference>
<reference evidence="5 6" key="1">
    <citation type="journal article" date="2023" name="Commun. Biol.">
        <title>Genome analysis of Parmales, the sister group of diatoms, reveals the evolutionary specialization of diatoms from phago-mixotrophs to photoautotrophs.</title>
        <authorList>
            <person name="Ban H."/>
            <person name="Sato S."/>
            <person name="Yoshikawa S."/>
            <person name="Yamada K."/>
            <person name="Nakamura Y."/>
            <person name="Ichinomiya M."/>
            <person name="Sato N."/>
            <person name="Blanc-Mathieu R."/>
            <person name="Endo H."/>
            <person name="Kuwata A."/>
            <person name="Ogata H."/>
        </authorList>
    </citation>
    <scope>NUCLEOTIDE SEQUENCE [LARGE SCALE GENOMIC DNA]</scope>
</reference>
<dbReference type="InterPro" id="IPR042532">
    <property type="entry name" value="EXOC3/Sec6_C"/>
</dbReference>
<dbReference type="EMBL" id="BRYB01002969">
    <property type="protein sequence ID" value="GMI28363.1"/>
    <property type="molecule type" value="Genomic_DNA"/>
</dbReference>
<dbReference type="Gene3D" id="1.10.357.70">
    <property type="entry name" value="Exocyst complex component Sec6, C-terminal domain"/>
    <property type="match status" value="1"/>
</dbReference>
<feature type="region of interest" description="Disordered" evidence="3">
    <location>
        <begin position="325"/>
        <end position="346"/>
    </location>
</feature>
<feature type="compositionally biased region" description="Basic and acidic residues" evidence="3">
    <location>
        <begin position="1084"/>
        <end position="1102"/>
    </location>
</feature>
<feature type="compositionally biased region" description="Acidic residues" evidence="3">
    <location>
        <begin position="988"/>
        <end position="1000"/>
    </location>
</feature>
<dbReference type="CDD" id="cd00821">
    <property type="entry name" value="PH"/>
    <property type="match status" value="2"/>
</dbReference>
<dbReference type="InterPro" id="IPR045188">
    <property type="entry name" value="Boi1/Boi2-like"/>
</dbReference>
<keyword evidence="2" id="KW-0597">Phosphoprotein</keyword>
<name>A0ABQ6MLY3_9STRA</name>
<keyword evidence="6" id="KW-1185">Reference proteome</keyword>
<feature type="domain" description="PH" evidence="4">
    <location>
        <begin position="855"/>
        <end position="980"/>
    </location>
</feature>
<protein>
    <recommendedName>
        <fullName evidence="4">PH domain-containing protein</fullName>
    </recommendedName>
</protein>
<accession>A0ABQ6MLY3</accession>
<feature type="domain" description="PH" evidence="4">
    <location>
        <begin position="47"/>
        <end position="144"/>
    </location>
</feature>
<dbReference type="SMART" id="SM00233">
    <property type="entry name" value="PH"/>
    <property type="match status" value="2"/>
</dbReference>
<dbReference type="Gene3D" id="2.30.29.30">
    <property type="entry name" value="Pleckstrin-homology domain (PH domain)/Phosphotyrosine-binding domain (PTB)"/>
    <property type="match status" value="2"/>
</dbReference>
<feature type="compositionally biased region" description="Acidic residues" evidence="3">
    <location>
        <begin position="334"/>
        <end position="344"/>
    </location>
</feature>
<dbReference type="Pfam" id="PF06046">
    <property type="entry name" value="Sec6"/>
    <property type="match status" value="1"/>
</dbReference>
<evidence type="ECO:0000313" key="6">
    <source>
        <dbReference type="Proteomes" id="UP001165060"/>
    </source>
</evidence>
<evidence type="ECO:0000256" key="2">
    <source>
        <dbReference type="ARBA" id="ARBA00022553"/>
    </source>
</evidence>
<dbReference type="Pfam" id="PF00169">
    <property type="entry name" value="PH"/>
    <property type="match status" value="2"/>
</dbReference>
<comment type="caution">
    <text evidence="5">The sequence shown here is derived from an EMBL/GenBank/DDBJ whole genome shotgun (WGS) entry which is preliminary data.</text>
</comment>
<dbReference type="PROSITE" id="PS50003">
    <property type="entry name" value="PH_DOMAIN"/>
    <property type="match status" value="2"/>
</dbReference>
<dbReference type="InterPro" id="IPR010326">
    <property type="entry name" value="EXOC3/Sec6"/>
</dbReference>
<proteinExistence type="inferred from homology"/>
<dbReference type="Proteomes" id="UP001165060">
    <property type="component" value="Unassembled WGS sequence"/>
</dbReference>
<feature type="region of interest" description="Disordered" evidence="3">
    <location>
        <begin position="981"/>
        <end position="1044"/>
    </location>
</feature>
<organism evidence="5 6">
    <name type="scientific">Tetraparma gracilis</name>
    <dbReference type="NCBI Taxonomy" id="2962635"/>
    <lineage>
        <taxon>Eukaryota</taxon>
        <taxon>Sar</taxon>
        <taxon>Stramenopiles</taxon>
        <taxon>Ochrophyta</taxon>
        <taxon>Bolidophyceae</taxon>
        <taxon>Parmales</taxon>
        <taxon>Triparmaceae</taxon>
        <taxon>Tetraparma</taxon>
    </lineage>
</organism>
<sequence length="1148" mass="125907">YVEEERRSTAGTRKSMGADLHQLVTSSQTTSRFTTEFTMRSDAEEDEVMFEGWLNKKSPSKFVSYQERYCLLSKGIFSYYKTPKHEQPQGALSMSSVEYTRMFNDSEDCVTFEMKTDSNRTFLFKAETPTDCAAWVEALTNAKHTDAMVQEELENVRVRAVSPPSIIAYDKLGSDDSSRTRQVEADLQHLFTPDASPEHTIAACQQAVTFLTKMCSDCRADATIGKPSRPDVLQHFLSSYVTAVEAAVLPLLEERDQNVAVTSKEVDVEAAVHRAEMLSQKYLGTRKNSLLPGANPGQRSVSGVSETKDALSGLDRWLFGEDPAPAAAASGDGEGGDDEGDEDPPVIFTLNMGDLRSLIAFMHSYQDLFTQIQLEYADSRFDDSRSELHRPNLLWPYLAVVVDAYVEGEDGARRGMQTAADNAVKEQIKLGAAAVERANANSMYFTHTPSDLWECLNVHSQIAGIGENNNERLQLKIISAVAGVCAATVKQITDDCCSSQAQDFEYVCAVVNDCSQHVESLDALLESVTSAPVRERLEAVFEKITLQVYDAAQRCSQALIPIVFGDLKDHIAALFTKDHGTDTIVATIHDYVHDFQEGLQPFYFVKLSAQLLTSTITLYLKNLHKQIQNKGQAAVRAHVNAGSLEDDAVAIRECFERYVGGGGLDQPLKVLDDCVRLMCCAEEEVPSIAEELAEGRGQQFGEGLYQCVRTVTLLRGDSFGVDGTNDRKNMLAGVKKGIEAQVKRRRGGGEEEEEEEDLGRDGEILSNAFPSETNLFAALKKVMSGKSPVKAEGIDLELEAQVEDEFKDDEILHFDSAKIETSKDKMAKVGSRRRFTQLAGIKVEGGEAGSAGVDVTHMKGWLEKQSPSMAHVWQKRWFVLDINGRSSEGGRLSWAKKEGGQAQKEINFQQIQGPPAIKSSARALVRDKRGGQELRDVGKEGFVFGITVQIGDKSGREMLLRSEEVDEMLKWVNGITGLWKKFKGEEGGGGEEGGEEEEEAPPPPPPPPVDFESATKLEPKKNSDIPDWVPAMEEDDKPAPVEEVDEIDAILNMTLSDEEVKAAGGEKGEKGGGGGAGAEPPDWAGKEKAAQAEEAKVEEAKAQAEGASEEPEPFVDEEDERLAHLVRRDTELSTGEVKGAPDTCCVVL</sequence>
<feature type="compositionally biased region" description="Acidic residues" evidence="3">
    <location>
        <begin position="1032"/>
        <end position="1044"/>
    </location>
</feature>
<feature type="non-terminal residue" evidence="5">
    <location>
        <position position="1"/>
    </location>
</feature>
<dbReference type="Gene3D" id="1.10.357.50">
    <property type="match status" value="1"/>
</dbReference>
<dbReference type="InterPro" id="IPR011993">
    <property type="entry name" value="PH-like_dom_sf"/>
</dbReference>
<feature type="compositionally biased region" description="Basic and acidic residues" evidence="3">
    <location>
        <begin position="1121"/>
        <end position="1131"/>
    </location>
</feature>
<feature type="region of interest" description="Disordered" evidence="3">
    <location>
        <begin position="1056"/>
        <end position="1143"/>
    </location>
</feature>
<evidence type="ECO:0000256" key="3">
    <source>
        <dbReference type="SAM" id="MobiDB-lite"/>
    </source>
</evidence>
<evidence type="ECO:0000313" key="5">
    <source>
        <dbReference type="EMBL" id="GMI28363.1"/>
    </source>
</evidence>
<dbReference type="PANTHER" id="PTHR22902:SF27">
    <property type="entry name" value="PLECKSTRIN HOMOLOGY DOMAIN-CONTAINING FAMILY A MEMBER 3"/>
    <property type="match status" value="1"/>
</dbReference>
<evidence type="ECO:0000256" key="1">
    <source>
        <dbReference type="ARBA" id="ARBA00009447"/>
    </source>
</evidence>